<keyword evidence="3" id="KW-0812">Transmembrane</keyword>
<dbReference type="Gene3D" id="1.20.120.1530">
    <property type="match status" value="1"/>
</dbReference>
<dbReference type="RefSeq" id="WP_147289229.1">
    <property type="nucleotide sequence ID" value="NZ_NXLW01000022.1"/>
</dbReference>
<dbReference type="PANTHER" id="PTHR32089">
    <property type="entry name" value="METHYL-ACCEPTING CHEMOTAXIS PROTEIN MCPB"/>
    <property type="match status" value="1"/>
</dbReference>
<evidence type="ECO:0000256" key="1">
    <source>
        <dbReference type="ARBA" id="ARBA00023224"/>
    </source>
</evidence>
<dbReference type="EMBL" id="NXLW01000022">
    <property type="protein sequence ID" value="RDU70260.1"/>
    <property type="molecule type" value="Genomic_DNA"/>
</dbReference>
<dbReference type="Gene3D" id="1.10.287.950">
    <property type="entry name" value="Methyl-accepting chemotaxis protein"/>
    <property type="match status" value="1"/>
</dbReference>
<evidence type="ECO:0000256" key="3">
    <source>
        <dbReference type="SAM" id="Phobius"/>
    </source>
</evidence>
<organism evidence="5 6">
    <name type="scientific">Helicobacter aurati</name>
    <dbReference type="NCBI Taxonomy" id="137778"/>
    <lineage>
        <taxon>Bacteria</taxon>
        <taxon>Pseudomonadati</taxon>
        <taxon>Campylobacterota</taxon>
        <taxon>Epsilonproteobacteria</taxon>
        <taxon>Campylobacterales</taxon>
        <taxon>Helicobacteraceae</taxon>
        <taxon>Helicobacter</taxon>
    </lineage>
</organism>
<dbReference type="InterPro" id="IPR029151">
    <property type="entry name" value="Sensor-like_sf"/>
</dbReference>
<accession>A0A3D8IZ76</accession>
<dbReference type="Proteomes" id="UP000256424">
    <property type="component" value="Unassembled WGS sequence"/>
</dbReference>
<dbReference type="Gene3D" id="3.30.450.20">
    <property type="entry name" value="PAS domain"/>
    <property type="match status" value="1"/>
</dbReference>
<feature type="domain" description="Methyl-accepting transducer" evidence="4">
    <location>
        <begin position="498"/>
        <end position="558"/>
    </location>
</feature>
<keyword evidence="3" id="KW-0472">Membrane</keyword>
<dbReference type="SUPFAM" id="SSF58104">
    <property type="entry name" value="Methyl-accepting chemotaxis protein (MCP) signaling domain"/>
    <property type="match status" value="1"/>
</dbReference>
<feature type="non-terminal residue" evidence="5">
    <location>
        <position position="558"/>
    </location>
</feature>
<dbReference type="SUPFAM" id="SSF103190">
    <property type="entry name" value="Sensory domain-like"/>
    <property type="match status" value="1"/>
</dbReference>
<comment type="caution">
    <text evidence="5">The sequence shown here is derived from an EMBL/GenBank/DDBJ whole genome shotgun (WGS) entry which is preliminary data.</text>
</comment>
<dbReference type="GO" id="GO:0016020">
    <property type="term" value="C:membrane"/>
    <property type="evidence" value="ECO:0007669"/>
    <property type="project" value="InterPro"/>
</dbReference>
<dbReference type="CDD" id="cd12913">
    <property type="entry name" value="PDC1_MCP_like"/>
    <property type="match status" value="1"/>
</dbReference>
<feature type="transmembrane region" description="Helical" evidence="3">
    <location>
        <begin position="291"/>
        <end position="314"/>
    </location>
</feature>
<dbReference type="Pfam" id="PF00015">
    <property type="entry name" value="MCPsignal"/>
    <property type="match status" value="1"/>
</dbReference>
<dbReference type="PANTHER" id="PTHR32089:SF112">
    <property type="entry name" value="LYSOZYME-LIKE PROTEIN-RELATED"/>
    <property type="match status" value="1"/>
</dbReference>
<feature type="transmembrane region" description="Helical" evidence="3">
    <location>
        <begin position="12"/>
        <end position="30"/>
    </location>
</feature>
<keyword evidence="3" id="KW-1133">Transmembrane helix</keyword>
<proteinExistence type="predicted"/>
<gene>
    <name evidence="5" type="ORF">CQA66_08670</name>
</gene>
<reference evidence="5 6" key="1">
    <citation type="submission" date="2018-04" db="EMBL/GenBank/DDBJ databases">
        <title>Novel Campyloabacter and Helicobacter Species and Strains.</title>
        <authorList>
            <person name="Mannion A.J."/>
            <person name="Shen Z."/>
            <person name="Fox J.G."/>
        </authorList>
    </citation>
    <scope>NUCLEOTIDE SEQUENCE [LARGE SCALE GENOMIC DNA]</scope>
    <source>
        <strain evidence="5 6">MIT 97-5075</strain>
    </source>
</reference>
<dbReference type="InterPro" id="IPR004089">
    <property type="entry name" value="MCPsignal_dom"/>
</dbReference>
<dbReference type="PROSITE" id="PS50111">
    <property type="entry name" value="CHEMOTAXIS_TRANSDUC_2"/>
    <property type="match status" value="1"/>
</dbReference>
<evidence type="ECO:0000256" key="2">
    <source>
        <dbReference type="PROSITE-ProRule" id="PRU00284"/>
    </source>
</evidence>
<dbReference type="Pfam" id="PF22673">
    <property type="entry name" value="MCP-like_PDC_1"/>
    <property type="match status" value="1"/>
</dbReference>
<keyword evidence="1 2" id="KW-0807">Transducer</keyword>
<sequence length="558" mass="62921">MKMSIVRKLQIGVVLVFSVLSVIFSVFNWFSAQANFIKHSNQNKKALLDITLLHINSYIGEKQNEITESALTLEQNPQFLERENIYDFLAKTARMSGFDAFYIAYVSDGQAIMSRKDENYSYPKIVVGQDGANFDVNKREWFRNAIASGRQGISKPYIDFVTGDLAITFFAPIRKNGVIVAEIIGDLYLRQFSEDIRGLKGSDTSRILLFEDLFYVTPSGKFIMEESGRPYVTSLKEGIQKYGDSPFEYFSHFDGELRFAVCGKASIGWFTCITTSQSDYRDELKQIALHALLRLLIGIVVFALMTNILVKFLLNPLKILDKNLHQFFEYLTYKIPKYKPDVIQRNDELGDMSDKINKNTELITYLQEQEKLLQKNFNEVIQEAKQGKFGKQIVVQSSNPNMISLCGSINEMSASLCKQITPDLSRILEVFKEANRGNFRNRIENPIGMEESVNMFIDSVVGMLQTSQNLANVLYTQSDSLNVSMNKLQESCTQQAITLGQTASKIDDIASSMNSVSIKSGEVIAQSEDIKNVIGIIRDIADQTNLLALNAAIEAARA</sequence>
<dbReference type="GO" id="GO:0007165">
    <property type="term" value="P:signal transduction"/>
    <property type="evidence" value="ECO:0007669"/>
    <property type="project" value="UniProtKB-KW"/>
</dbReference>
<evidence type="ECO:0000259" key="4">
    <source>
        <dbReference type="PROSITE" id="PS50111"/>
    </source>
</evidence>
<evidence type="ECO:0000313" key="6">
    <source>
        <dbReference type="Proteomes" id="UP000256424"/>
    </source>
</evidence>
<keyword evidence="6" id="KW-1185">Reference proteome</keyword>
<protein>
    <submittedName>
        <fullName evidence="5">Methyl-accepting chemotaxis protein</fullName>
    </submittedName>
</protein>
<name>A0A3D8IZ76_9HELI</name>
<dbReference type="AlphaFoldDB" id="A0A3D8IZ76"/>
<evidence type="ECO:0000313" key="5">
    <source>
        <dbReference type="EMBL" id="RDU70260.1"/>
    </source>
</evidence>